<feature type="domain" description="Primosomal protein N' 3' DNA-binding" evidence="4">
    <location>
        <begin position="23"/>
        <end position="115"/>
    </location>
</feature>
<keyword evidence="2" id="KW-0067">ATP-binding</keyword>
<dbReference type="GO" id="GO:0016787">
    <property type="term" value="F:hydrolase activity"/>
    <property type="evidence" value="ECO:0007669"/>
    <property type="project" value="UniProtKB-KW"/>
</dbReference>
<dbReference type="AlphaFoldDB" id="A0A0T5ZX38"/>
<dbReference type="EC" id="3.6.4.-" evidence="5"/>
<dbReference type="Gene3D" id="3.40.50.300">
    <property type="entry name" value="P-loop containing nucleotide triphosphate hydrolases"/>
    <property type="match status" value="1"/>
</dbReference>
<reference evidence="5 6" key="1">
    <citation type="submission" date="2015-05" db="EMBL/GenBank/DDBJ databases">
        <title>Critical biogeochemical functions in the subsurface are associated with bacteria from new phyla and little studied lineages.</title>
        <authorList>
            <person name="Hug L.A."/>
            <person name="Thomas B.C."/>
            <person name="Sharon I."/>
            <person name="Brown C.T."/>
            <person name="Sharma R."/>
            <person name="Hettich R.L."/>
            <person name="Wilkins M.J."/>
            <person name="Williams K.H."/>
            <person name="Singh A."/>
            <person name="Banfield J.F."/>
        </authorList>
    </citation>
    <scope>NUCLEOTIDE SEQUENCE [LARGE SCALE GENOMIC DNA]</scope>
    <source>
        <strain evidence="5">CSP1-7</strain>
    </source>
</reference>
<evidence type="ECO:0000256" key="3">
    <source>
        <dbReference type="ARBA" id="ARBA00023125"/>
    </source>
</evidence>
<comment type="caution">
    <text evidence="5">The sequence shown here is derived from an EMBL/GenBank/DDBJ whole genome shotgun (WGS) entry which is preliminary data.</text>
</comment>
<keyword evidence="5" id="KW-0378">Hydrolase</keyword>
<keyword evidence="5" id="KW-0347">Helicase</keyword>
<dbReference type="PANTHER" id="PTHR30580">
    <property type="entry name" value="PRIMOSOMAL PROTEIN N"/>
    <property type="match status" value="1"/>
</dbReference>
<dbReference type="Pfam" id="PF17764">
    <property type="entry name" value="PriA_3primeBD"/>
    <property type="match status" value="1"/>
</dbReference>
<protein>
    <submittedName>
        <fullName evidence="5">Primosomal protein N', primosomal protein N', replication factor Y, superfamily II helicase</fullName>
        <ecNumber evidence="5">3.6.4.-</ecNumber>
    </submittedName>
</protein>
<evidence type="ECO:0000256" key="1">
    <source>
        <dbReference type="ARBA" id="ARBA00022741"/>
    </source>
</evidence>
<dbReference type="GO" id="GO:0006310">
    <property type="term" value="P:DNA recombination"/>
    <property type="evidence" value="ECO:0007669"/>
    <property type="project" value="TreeGrafter"/>
</dbReference>
<organism evidence="5 6">
    <name type="scientific">candidate division WWE3 bacterium CSP1-7</name>
    <dbReference type="NCBI Taxonomy" id="1576480"/>
    <lineage>
        <taxon>Bacteria</taxon>
        <taxon>Katanobacteria</taxon>
    </lineage>
</organism>
<dbReference type="InterPro" id="IPR041222">
    <property type="entry name" value="PriA_3primeBD"/>
</dbReference>
<gene>
    <name evidence="5" type="ORF">XU08_C0005G0003</name>
</gene>
<dbReference type="GO" id="GO:0043138">
    <property type="term" value="F:3'-5' DNA helicase activity"/>
    <property type="evidence" value="ECO:0007669"/>
    <property type="project" value="TreeGrafter"/>
</dbReference>
<evidence type="ECO:0000259" key="4">
    <source>
        <dbReference type="Pfam" id="PF17764"/>
    </source>
</evidence>
<dbReference type="STRING" id="1576480.XU08_C0005G0003"/>
<dbReference type="EMBL" id="LDXK01000005">
    <property type="protein sequence ID" value="KRT67246.1"/>
    <property type="molecule type" value="Genomic_DNA"/>
</dbReference>
<dbReference type="GO" id="GO:0005524">
    <property type="term" value="F:ATP binding"/>
    <property type="evidence" value="ECO:0007669"/>
    <property type="project" value="UniProtKB-KW"/>
</dbReference>
<dbReference type="PANTHER" id="PTHR30580:SF0">
    <property type="entry name" value="PRIMOSOMAL PROTEIN N"/>
    <property type="match status" value="1"/>
</dbReference>
<sequence length="462" mass="51758">MLGCFHQPSISLIIKSMSTFAEVVIDSYQDPTKRLFTYQVPENLIGSAREGVKVVAPFGKRVVEGYIWSITPTKPPFPTKPIQEIKESGFSKIQLELAKWMVKHYLASPLDCLKCQIGGKGEKSANSPVETVATLLLVPSVSQVKFRASTEKQKNLMIGSRSAVFAQLPNLKKIIIEEPDNWNYKDERTPYYHAVEVAQKRAEIEGLEIEMLPQNPKIKPSRIADLDLEKLAGNFTLISQPLEGALTSGKYTIVYVNSRELQDKIREEIHRIGTDKNQYEIIGPELFSALGKESHYTVWADVDTLLNLPDFRAHEKIIWTVQKLSQITKGELILQTSSPQNPLFADLAAGDLTDFYQRDRKARRELGYPPFSTLVKLSFSAKSSAKANSGTEKLLEKLKNLDSRLIISLPYESYAKTPGKIQINVAIKLPLPTKAGQPWAGAKLARAIPPEWKVEVDPESLL</sequence>
<dbReference type="GO" id="GO:0003677">
    <property type="term" value="F:DNA binding"/>
    <property type="evidence" value="ECO:0007669"/>
    <property type="project" value="UniProtKB-KW"/>
</dbReference>
<name>A0A0T5ZX38_UNCKA</name>
<dbReference type="InterPro" id="IPR027417">
    <property type="entry name" value="P-loop_NTPase"/>
</dbReference>
<evidence type="ECO:0000313" key="6">
    <source>
        <dbReference type="Proteomes" id="UP000051297"/>
    </source>
</evidence>
<dbReference type="GO" id="GO:0006270">
    <property type="term" value="P:DNA replication initiation"/>
    <property type="evidence" value="ECO:0007669"/>
    <property type="project" value="TreeGrafter"/>
</dbReference>
<dbReference type="Proteomes" id="UP000051297">
    <property type="component" value="Unassembled WGS sequence"/>
</dbReference>
<evidence type="ECO:0000313" key="5">
    <source>
        <dbReference type="EMBL" id="KRT67246.1"/>
    </source>
</evidence>
<accession>A0A0T5ZX38</accession>
<dbReference type="GO" id="GO:0006302">
    <property type="term" value="P:double-strand break repair"/>
    <property type="evidence" value="ECO:0007669"/>
    <property type="project" value="TreeGrafter"/>
</dbReference>
<proteinExistence type="predicted"/>
<keyword evidence="1" id="KW-0547">Nucleotide-binding</keyword>
<dbReference type="Gene3D" id="3.40.1440.60">
    <property type="entry name" value="PriA, 3(prime) DNA-binding domain"/>
    <property type="match status" value="1"/>
</dbReference>
<dbReference type="InterPro" id="IPR042115">
    <property type="entry name" value="PriA_3primeBD_sf"/>
</dbReference>
<keyword evidence="3" id="KW-0238">DNA-binding</keyword>
<evidence type="ECO:0000256" key="2">
    <source>
        <dbReference type="ARBA" id="ARBA00022840"/>
    </source>
</evidence>